<dbReference type="Proteomes" id="UP000265566">
    <property type="component" value="Chromosome 3"/>
</dbReference>
<keyword evidence="1" id="KW-1133">Transmembrane helix</keyword>
<gene>
    <name evidence="2" type="ORF">MtrunA17_Chr3g0131481</name>
</gene>
<sequence>MYFCFVLKHEVLVRIAIYGDCLCYVYLSNFLIVFHVIWNHLCYCFFFHTWYM</sequence>
<organism evidence="2">
    <name type="scientific">Medicago truncatula</name>
    <name type="common">Barrel medic</name>
    <name type="synonym">Medicago tribuloides</name>
    <dbReference type="NCBI Taxonomy" id="3880"/>
    <lineage>
        <taxon>Eukaryota</taxon>
        <taxon>Viridiplantae</taxon>
        <taxon>Streptophyta</taxon>
        <taxon>Embryophyta</taxon>
        <taxon>Tracheophyta</taxon>
        <taxon>Spermatophyta</taxon>
        <taxon>Magnoliopsida</taxon>
        <taxon>eudicotyledons</taxon>
        <taxon>Gunneridae</taxon>
        <taxon>Pentapetalae</taxon>
        <taxon>rosids</taxon>
        <taxon>fabids</taxon>
        <taxon>Fabales</taxon>
        <taxon>Fabaceae</taxon>
        <taxon>Papilionoideae</taxon>
        <taxon>50 kb inversion clade</taxon>
        <taxon>NPAAA clade</taxon>
        <taxon>Hologalegina</taxon>
        <taxon>IRL clade</taxon>
        <taxon>Trifolieae</taxon>
        <taxon>Medicago</taxon>
    </lineage>
</organism>
<dbReference type="AlphaFoldDB" id="A0A396IWH6"/>
<feature type="transmembrane region" description="Helical" evidence="1">
    <location>
        <begin position="12"/>
        <end position="38"/>
    </location>
</feature>
<name>A0A396IWH6_MEDTR</name>
<keyword evidence="1" id="KW-0812">Transmembrane</keyword>
<reference evidence="2" key="1">
    <citation type="journal article" date="2018" name="Nat. Plants">
        <title>Whole-genome landscape of Medicago truncatula symbiotic genes.</title>
        <authorList>
            <person name="Pecrix Y."/>
            <person name="Gamas P."/>
            <person name="Carrere S."/>
        </authorList>
    </citation>
    <scope>NUCLEOTIDE SEQUENCE</scope>
    <source>
        <tissue evidence="2">Leaves</tissue>
    </source>
</reference>
<protein>
    <recommendedName>
        <fullName evidence="3">Transmembrane protein</fullName>
    </recommendedName>
</protein>
<evidence type="ECO:0000256" key="1">
    <source>
        <dbReference type="SAM" id="Phobius"/>
    </source>
</evidence>
<evidence type="ECO:0008006" key="3">
    <source>
        <dbReference type="Google" id="ProtNLM"/>
    </source>
</evidence>
<comment type="caution">
    <text evidence="2">The sequence shown here is derived from an EMBL/GenBank/DDBJ whole genome shotgun (WGS) entry which is preliminary data.</text>
</comment>
<accession>A0A396IWH6</accession>
<proteinExistence type="predicted"/>
<evidence type="ECO:0000313" key="2">
    <source>
        <dbReference type="EMBL" id="RHN70059.1"/>
    </source>
</evidence>
<dbReference type="Gramene" id="rna18602">
    <property type="protein sequence ID" value="RHN70059.1"/>
    <property type="gene ID" value="gene18602"/>
</dbReference>
<dbReference type="EMBL" id="PSQE01000003">
    <property type="protein sequence ID" value="RHN70059.1"/>
    <property type="molecule type" value="Genomic_DNA"/>
</dbReference>
<keyword evidence="1" id="KW-0472">Membrane</keyword>